<evidence type="ECO:0000313" key="2">
    <source>
        <dbReference type="EMBL" id="KAG0502731.1"/>
    </source>
</evidence>
<accession>A0A835S2G0</accession>
<gene>
    <name evidence="2" type="ORF">HPP92_002803</name>
</gene>
<dbReference type="EMBL" id="JADCNM010000001">
    <property type="protein sequence ID" value="KAG0502731.1"/>
    <property type="molecule type" value="Genomic_DNA"/>
</dbReference>
<evidence type="ECO:0000313" key="3">
    <source>
        <dbReference type="Proteomes" id="UP000639772"/>
    </source>
</evidence>
<dbReference type="PANTHER" id="PTHR33673">
    <property type="entry name" value="SUPPRESSOR SRP40-LIKE PROTEIN"/>
    <property type="match status" value="1"/>
</dbReference>
<proteinExistence type="predicted"/>
<evidence type="ECO:0000256" key="1">
    <source>
        <dbReference type="SAM" id="MobiDB-lite"/>
    </source>
</evidence>
<reference evidence="2 3" key="1">
    <citation type="journal article" date="2020" name="Nat. Food">
        <title>A phased Vanilla planifolia genome enables genetic improvement of flavour and production.</title>
        <authorList>
            <person name="Hasing T."/>
            <person name="Tang H."/>
            <person name="Brym M."/>
            <person name="Khazi F."/>
            <person name="Huang T."/>
            <person name="Chambers A.H."/>
        </authorList>
    </citation>
    <scope>NUCLEOTIDE SEQUENCE [LARGE SCALE GENOMIC DNA]</scope>
    <source>
        <tissue evidence="2">Leaf</tissue>
    </source>
</reference>
<name>A0A835S2G0_VANPL</name>
<protein>
    <submittedName>
        <fullName evidence="2">Uncharacterized protein</fullName>
    </submittedName>
</protein>
<feature type="region of interest" description="Disordered" evidence="1">
    <location>
        <begin position="1"/>
        <end position="93"/>
    </location>
</feature>
<dbReference type="PANTHER" id="PTHR33673:SF36">
    <property type="entry name" value="MYB-LIKE PROTEIN Q"/>
    <property type="match status" value="1"/>
</dbReference>
<dbReference type="Proteomes" id="UP000639772">
    <property type="component" value="Chromosome 1"/>
</dbReference>
<comment type="caution">
    <text evidence="2">The sequence shown here is derived from an EMBL/GenBank/DDBJ whole genome shotgun (WGS) entry which is preliminary data.</text>
</comment>
<dbReference type="AlphaFoldDB" id="A0A835S2G0"/>
<organism evidence="2 3">
    <name type="scientific">Vanilla planifolia</name>
    <name type="common">Vanilla</name>
    <dbReference type="NCBI Taxonomy" id="51239"/>
    <lineage>
        <taxon>Eukaryota</taxon>
        <taxon>Viridiplantae</taxon>
        <taxon>Streptophyta</taxon>
        <taxon>Embryophyta</taxon>
        <taxon>Tracheophyta</taxon>
        <taxon>Spermatophyta</taxon>
        <taxon>Magnoliopsida</taxon>
        <taxon>Liliopsida</taxon>
        <taxon>Asparagales</taxon>
        <taxon>Orchidaceae</taxon>
        <taxon>Vanilloideae</taxon>
        <taxon>Vanilleae</taxon>
        <taxon>Vanilla</taxon>
    </lineage>
</organism>
<feature type="compositionally biased region" description="Polar residues" evidence="1">
    <location>
        <begin position="24"/>
        <end position="37"/>
    </location>
</feature>
<dbReference type="OrthoDB" id="676141at2759"/>
<sequence>MPYPPETSGGDPTGPNRRPASSIAGETTQHPNQNPSEKNPERSSIASDSDDDDFFHLDPTAIVAPTAAKPPPSPNPRGIHLSSGGGGEKPPLVPARYDVPDPNRIPMSIFSRTSPASPMDWSVASNESLFSIQMGNSSFSREHGSYLVGRSGDLGISLARPVTEGSKGKEMVVDVDELQMEQEEQFLREEMGKEKGAADPLGNSISRHSGSSTTSIRSFAFPVFTSEAKADSIKIVPEHFFDHQPPPQIKPPVACIPAAELNEASLLPHHAPNHNSARSRWFPCFSWRPSCC</sequence>